<dbReference type="Proteomes" id="UP001144397">
    <property type="component" value="Unassembled WGS sequence"/>
</dbReference>
<dbReference type="RefSeq" id="WP_281805163.1">
    <property type="nucleotide sequence ID" value="NZ_BSDO01000001.1"/>
</dbReference>
<dbReference type="Gene3D" id="1.10.30.50">
    <property type="match status" value="1"/>
</dbReference>
<dbReference type="SMART" id="SM00507">
    <property type="entry name" value="HNHc"/>
    <property type="match status" value="1"/>
</dbReference>
<dbReference type="GO" id="GO:0004519">
    <property type="term" value="F:endonuclease activity"/>
    <property type="evidence" value="ECO:0007669"/>
    <property type="project" value="InterPro"/>
</dbReference>
<feature type="region of interest" description="Disordered" evidence="1">
    <location>
        <begin position="1"/>
        <end position="21"/>
    </location>
</feature>
<dbReference type="EMBL" id="JAVDPY010000003">
    <property type="protein sequence ID" value="MDR6333396.1"/>
    <property type="molecule type" value="Genomic_DNA"/>
</dbReference>
<accession>A0A9W6FK23</accession>
<dbReference type="AlphaFoldDB" id="A0A9W6FK23"/>
<dbReference type="Pfam" id="PF01844">
    <property type="entry name" value="HNH"/>
    <property type="match status" value="1"/>
</dbReference>
<feature type="domain" description="HNH nuclease" evidence="2">
    <location>
        <begin position="387"/>
        <end position="441"/>
    </location>
</feature>
<protein>
    <recommendedName>
        <fullName evidence="2">HNH nuclease domain-containing protein</fullName>
    </recommendedName>
</protein>
<gene>
    <name evidence="4" type="ORF">GGQ86_001866</name>
    <name evidence="3" type="ORF">XFLAVUS301_05260</name>
</gene>
<dbReference type="GO" id="GO:0003676">
    <property type="term" value="F:nucleic acid binding"/>
    <property type="evidence" value="ECO:0007669"/>
    <property type="project" value="InterPro"/>
</dbReference>
<dbReference type="InterPro" id="IPR002711">
    <property type="entry name" value="HNH"/>
</dbReference>
<evidence type="ECO:0000259" key="2">
    <source>
        <dbReference type="SMART" id="SM00507"/>
    </source>
</evidence>
<dbReference type="PANTHER" id="PTHR39639">
    <property type="entry name" value="CHROMOSOME 16, WHOLE GENOME SHOTGUN SEQUENCE"/>
    <property type="match status" value="1"/>
</dbReference>
<evidence type="ECO:0000313" key="6">
    <source>
        <dbReference type="Proteomes" id="UP001245370"/>
    </source>
</evidence>
<comment type="caution">
    <text evidence="3">The sequence shown here is derived from an EMBL/GenBank/DDBJ whole genome shotgun (WGS) entry which is preliminary data.</text>
</comment>
<dbReference type="PANTHER" id="PTHR39639:SF1">
    <property type="entry name" value="DUF262 DOMAIN-CONTAINING PROTEIN"/>
    <property type="match status" value="1"/>
</dbReference>
<organism evidence="3 5">
    <name type="scientific">Xanthobacter flavus</name>
    <dbReference type="NCBI Taxonomy" id="281"/>
    <lineage>
        <taxon>Bacteria</taxon>
        <taxon>Pseudomonadati</taxon>
        <taxon>Pseudomonadota</taxon>
        <taxon>Alphaproteobacteria</taxon>
        <taxon>Hyphomicrobiales</taxon>
        <taxon>Xanthobacteraceae</taxon>
        <taxon>Xanthobacter</taxon>
    </lineage>
</organism>
<keyword evidence="6" id="KW-1185">Reference proteome</keyword>
<reference evidence="3" key="1">
    <citation type="submission" date="2022-12" db="EMBL/GenBank/DDBJ databases">
        <title>Reference genome sequencing for broad-spectrum identification of bacterial and archaeal isolates by mass spectrometry.</title>
        <authorList>
            <person name="Sekiguchi Y."/>
            <person name="Tourlousse D.M."/>
        </authorList>
    </citation>
    <scope>NUCLEOTIDE SEQUENCE</scope>
    <source>
        <strain evidence="3">301</strain>
    </source>
</reference>
<dbReference type="InterPro" id="IPR003615">
    <property type="entry name" value="HNH_nuc"/>
</dbReference>
<dbReference type="Proteomes" id="UP001245370">
    <property type="component" value="Unassembled WGS sequence"/>
</dbReference>
<sequence length="446" mass="51248">MEQGVKDGEFEQVSNVDEPPLDLGAGERRIVTQSLDISIDALVSRIGKNRLVLQPDFQRDYVWSSAKASTLIESILMRIPLPVVYLSENADGDWEVVDGQQRLTSLYSFVTGKFPDGTSFKLGKMDVRSDLKGSSFNDLSRSEQNVILNYTLRAVIILNDSHPDLKFEVFERLNCGSVQLTDAELRNCMYRGPYNDLLNDLANNKYLIDIRHADAPHKRMEDRQLILRFFAMKRNSHLNFKGGMKQFMNREMIANRHALPNEIATLKATFENAIECAWVVFGPNAFRRWSPGDDRNLEGQWESKLNVALWDTILYTFAFFEKRQIIPAADAIREEFLDLMSNDSTFVDYIGRTTDRPDRVRYRADTWRQRLDACISVAPRESRAFSRDLKIRLHNANPSCGICGQHIYSPADAEVDHVIHYWRGGSTIPENARLTHRYCNRQRGGR</sequence>
<dbReference type="GeneID" id="95761319"/>
<proteinExistence type="predicted"/>
<dbReference type="GO" id="GO:0008270">
    <property type="term" value="F:zinc ion binding"/>
    <property type="evidence" value="ECO:0007669"/>
    <property type="project" value="InterPro"/>
</dbReference>
<dbReference type="EMBL" id="BSDO01000001">
    <property type="protein sequence ID" value="GLI20852.1"/>
    <property type="molecule type" value="Genomic_DNA"/>
</dbReference>
<evidence type="ECO:0000313" key="4">
    <source>
        <dbReference type="EMBL" id="MDR6333396.1"/>
    </source>
</evidence>
<evidence type="ECO:0000256" key="1">
    <source>
        <dbReference type="SAM" id="MobiDB-lite"/>
    </source>
</evidence>
<evidence type="ECO:0000313" key="5">
    <source>
        <dbReference type="Proteomes" id="UP001144397"/>
    </source>
</evidence>
<name>A0A9W6FK23_XANFL</name>
<dbReference type="CDD" id="cd00085">
    <property type="entry name" value="HNHc"/>
    <property type="match status" value="1"/>
</dbReference>
<dbReference type="Pfam" id="PF03235">
    <property type="entry name" value="GmrSD_N"/>
    <property type="match status" value="1"/>
</dbReference>
<dbReference type="InterPro" id="IPR004919">
    <property type="entry name" value="GmrSD_N"/>
</dbReference>
<reference evidence="4 6" key="2">
    <citation type="submission" date="2023-07" db="EMBL/GenBank/DDBJ databases">
        <title>Genomic Encyclopedia of Type Strains, Phase IV (KMG-IV): sequencing the most valuable type-strain genomes for metagenomic binning, comparative biology and taxonomic classification.</title>
        <authorList>
            <person name="Goeker M."/>
        </authorList>
    </citation>
    <scope>NUCLEOTIDE SEQUENCE [LARGE SCALE GENOMIC DNA]</scope>
    <source>
        <strain evidence="4 6">DSM 338</strain>
    </source>
</reference>
<evidence type="ECO:0000313" key="3">
    <source>
        <dbReference type="EMBL" id="GLI20852.1"/>
    </source>
</evidence>